<keyword evidence="6 14" id="KW-0349">Heme</keyword>
<dbReference type="SUPFAM" id="SSF48264">
    <property type="entry name" value="Cytochrome P450"/>
    <property type="match status" value="2"/>
</dbReference>
<dbReference type="PROSITE" id="PS00086">
    <property type="entry name" value="CYTOCHROME_P450"/>
    <property type="match status" value="1"/>
</dbReference>
<keyword evidence="11 14" id="KW-0408">Iron</keyword>
<accession>A0A7R9ALC7</accession>
<sequence>MLSLVTLFIGAALAWLAYRLMRTNKMFELSEKLPGPPCLPLLGNTRDIGALKMNVNNRDFLQSLVRLRNKFGSIFRLWLGSELFIFVSDPKYVETILSSSKLLDKGNNYKFLHKWLGAGLLTSSGPTWRKHRKIISPTFHFKILEGCMDVFNANSLKMVQKLQEQESDEEFNINPYVNLCALDIICETAMGVNINAQDGGSADFVQATREMGEAITKRTFQPWLQPDLIFCLSDNGRRQKKSIGILHEMTDKIIKQRKEELADQERRDMEDQLKQSEDDDDLCIKKRRAFLDMMLEASKYDEVMSITELREEVHTFMFEDRVVEELESIFGDSDRDATYRDIQEMKYLELVVKESQRMFPSLPMYVRNIKEDIEIGQKFAMLEMKTVVSKVLRSYKLLPGSTTNKMEELVYNLVLKNVNGARSRICAERLCNHVKSVFMLVHVSRFGSRWHYRGFEDFLHALVRLRDQYGPIIRLWLGPELFVFITDPKYVEVILSSNKLLDKGNNYKYLNSWIGNGLLTSSGTKWRTHRKIITPTFHFSILEDFLDIFNANGRKLVEKLQKEVNGPEFDLYPYVTLCALDIICGEKYDNKDETAMGIKINAQDGGSADFVEATRGLSPPPLGSLWLDLTSPSSDTSEDQVLKDSSWQKERSETPVIKSKKAEFIEAKKSEKKNESREKQEDDFGVKKRRAFLDMLLETVQDGDLLTDDELREEVDTFMFEGHDTTSSGISFALSSLALNQEVQDKAAEELKTIFADSNRDATFRDIQEMKYLEMVIKEAQRLLPSVPMYVRNLNEDVKVDGYTLPKGANVTIVNIIMHRDASLFPDPEKFDPERFSPENSQGRHPYQYVPFSAGPRNCVGQKFAMLEMKTEVSKVLRSYKLLPGSTTNKMEELVSELVLKNENGIRIRIVPRLDYSDITAPCPCVVLLPTRTIVTSQLHVLVWCCHPAGLY</sequence>
<dbReference type="InterPro" id="IPR002401">
    <property type="entry name" value="Cyt_P450_E_grp-I"/>
</dbReference>
<dbReference type="Gene3D" id="1.10.630.10">
    <property type="entry name" value="Cytochrome P450"/>
    <property type="match status" value="3"/>
</dbReference>
<evidence type="ECO:0000256" key="6">
    <source>
        <dbReference type="ARBA" id="ARBA00022617"/>
    </source>
</evidence>
<comment type="function">
    <text evidence="2">May be involved in the metabolism of insect hormones and in the breakdown of synthetic insecticides.</text>
</comment>
<comment type="subcellular location">
    <subcellularLocation>
        <location evidence="4">Endoplasmic reticulum membrane</location>
        <topology evidence="4">Peripheral membrane protein</topology>
    </subcellularLocation>
    <subcellularLocation>
        <location evidence="3">Microsome membrane</location>
        <topology evidence="3">Peripheral membrane protein</topology>
    </subcellularLocation>
</comment>
<keyword evidence="10" id="KW-0560">Oxidoreductase</keyword>
<dbReference type="InterPro" id="IPR036396">
    <property type="entry name" value="Cyt_P450_sf"/>
</dbReference>
<keyword evidence="9" id="KW-0492">Microsome</keyword>
<evidence type="ECO:0000256" key="1">
    <source>
        <dbReference type="ARBA" id="ARBA00001971"/>
    </source>
</evidence>
<evidence type="ECO:0000256" key="2">
    <source>
        <dbReference type="ARBA" id="ARBA00003690"/>
    </source>
</evidence>
<proteinExistence type="inferred from homology"/>
<name>A0A7R9ALC7_TIMSH</name>
<evidence type="ECO:0000256" key="5">
    <source>
        <dbReference type="ARBA" id="ARBA00010617"/>
    </source>
</evidence>
<keyword evidence="7 14" id="KW-0479">Metal-binding</keyword>
<dbReference type="InterPro" id="IPR050196">
    <property type="entry name" value="Cytochrome_P450_Monoox"/>
</dbReference>
<dbReference type="InterPro" id="IPR017972">
    <property type="entry name" value="Cyt_P450_CS"/>
</dbReference>
<dbReference type="Pfam" id="PF00067">
    <property type="entry name" value="p450"/>
    <property type="match status" value="2"/>
</dbReference>
<comment type="cofactor">
    <cofactor evidence="1 14">
        <name>heme</name>
        <dbReference type="ChEBI" id="CHEBI:30413"/>
    </cofactor>
</comment>
<evidence type="ECO:0000256" key="13">
    <source>
        <dbReference type="ARBA" id="ARBA00023136"/>
    </source>
</evidence>
<dbReference type="InterPro" id="IPR001128">
    <property type="entry name" value="Cyt_P450"/>
</dbReference>
<dbReference type="FunFam" id="1.10.630.10:FF:000035">
    <property type="entry name" value="CYtochrome P450 family"/>
    <property type="match status" value="1"/>
</dbReference>
<dbReference type="EMBL" id="OC000203">
    <property type="protein sequence ID" value="CAD7256510.1"/>
    <property type="molecule type" value="Genomic_DNA"/>
</dbReference>
<dbReference type="GO" id="GO:0016705">
    <property type="term" value="F:oxidoreductase activity, acting on paired donors, with incorporation or reduction of molecular oxygen"/>
    <property type="evidence" value="ECO:0007669"/>
    <property type="project" value="InterPro"/>
</dbReference>
<dbReference type="GO" id="GO:0005789">
    <property type="term" value="C:endoplasmic reticulum membrane"/>
    <property type="evidence" value="ECO:0007669"/>
    <property type="project" value="UniProtKB-SubCell"/>
</dbReference>
<feature type="region of interest" description="Disordered" evidence="15">
    <location>
        <begin position="627"/>
        <end position="654"/>
    </location>
</feature>
<dbReference type="GO" id="GO:0020037">
    <property type="term" value="F:heme binding"/>
    <property type="evidence" value="ECO:0007669"/>
    <property type="project" value="InterPro"/>
</dbReference>
<dbReference type="PRINTS" id="PR00463">
    <property type="entry name" value="EP450I"/>
</dbReference>
<evidence type="ECO:0000256" key="10">
    <source>
        <dbReference type="ARBA" id="ARBA00023002"/>
    </source>
</evidence>
<protein>
    <recommendedName>
        <fullName evidence="17">Cytochrome P450</fullName>
    </recommendedName>
</protein>
<evidence type="ECO:0000256" key="3">
    <source>
        <dbReference type="ARBA" id="ARBA00004174"/>
    </source>
</evidence>
<evidence type="ECO:0000256" key="4">
    <source>
        <dbReference type="ARBA" id="ARBA00004406"/>
    </source>
</evidence>
<keyword evidence="12" id="KW-0503">Monooxygenase</keyword>
<evidence type="ECO:0000256" key="8">
    <source>
        <dbReference type="ARBA" id="ARBA00022824"/>
    </source>
</evidence>
<evidence type="ECO:0000256" key="15">
    <source>
        <dbReference type="SAM" id="MobiDB-lite"/>
    </source>
</evidence>
<dbReference type="PANTHER" id="PTHR24291">
    <property type="entry name" value="CYTOCHROME P450 FAMILY 4"/>
    <property type="match status" value="1"/>
</dbReference>
<evidence type="ECO:0000256" key="9">
    <source>
        <dbReference type="ARBA" id="ARBA00022848"/>
    </source>
</evidence>
<comment type="similarity">
    <text evidence="5">Belongs to the cytochrome P450 family.</text>
</comment>
<gene>
    <name evidence="16" type="ORF">TSIB3V08_LOCUS790</name>
</gene>
<dbReference type="GO" id="GO:0005506">
    <property type="term" value="F:iron ion binding"/>
    <property type="evidence" value="ECO:0007669"/>
    <property type="project" value="InterPro"/>
</dbReference>
<feature type="binding site" description="axial binding residue" evidence="14">
    <location>
        <position position="859"/>
    </location>
    <ligand>
        <name>heme</name>
        <dbReference type="ChEBI" id="CHEBI:30413"/>
    </ligand>
    <ligandPart>
        <name>Fe</name>
        <dbReference type="ChEBI" id="CHEBI:18248"/>
    </ligandPart>
</feature>
<feature type="compositionally biased region" description="Basic and acidic residues" evidence="15">
    <location>
        <begin position="640"/>
        <end position="653"/>
    </location>
</feature>
<keyword evidence="8" id="KW-0256">Endoplasmic reticulum</keyword>
<dbReference type="PRINTS" id="PR00385">
    <property type="entry name" value="P450"/>
</dbReference>
<evidence type="ECO:0000256" key="11">
    <source>
        <dbReference type="ARBA" id="ARBA00023004"/>
    </source>
</evidence>
<dbReference type="GO" id="GO:0004497">
    <property type="term" value="F:monooxygenase activity"/>
    <property type="evidence" value="ECO:0007669"/>
    <property type="project" value="UniProtKB-KW"/>
</dbReference>
<dbReference type="CDD" id="cd20628">
    <property type="entry name" value="CYP4"/>
    <property type="match status" value="2"/>
</dbReference>
<evidence type="ECO:0000256" key="7">
    <source>
        <dbReference type="ARBA" id="ARBA00022723"/>
    </source>
</evidence>
<keyword evidence="13" id="KW-0472">Membrane</keyword>
<evidence type="ECO:0008006" key="17">
    <source>
        <dbReference type="Google" id="ProtNLM"/>
    </source>
</evidence>
<dbReference type="AlphaFoldDB" id="A0A7R9ALC7"/>
<evidence type="ECO:0000256" key="12">
    <source>
        <dbReference type="ARBA" id="ARBA00023033"/>
    </source>
</evidence>
<dbReference type="PANTHER" id="PTHR24291:SF187">
    <property type="entry name" value="CYTOCHROME P450 4AE1-RELATED"/>
    <property type="match status" value="1"/>
</dbReference>
<evidence type="ECO:0000256" key="14">
    <source>
        <dbReference type="PIRSR" id="PIRSR602401-1"/>
    </source>
</evidence>
<reference evidence="16" key="1">
    <citation type="submission" date="2020-11" db="EMBL/GenBank/DDBJ databases">
        <authorList>
            <person name="Tran Van P."/>
        </authorList>
    </citation>
    <scope>NUCLEOTIDE SEQUENCE</scope>
</reference>
<organism evidence="16">
    <name type="scientific">Timema shepardi</name>
    <name type="common">Walking stick</name>
    <dbReference type="NCBI Taxonomy" id="629360"/>
    <lineage>
        <taxon>Eukaryota</taxon>
        <taxon>Metazoa</taxon>
        <taxon>Ecdysozoa</taxon>
        <taxon>Arthropoda</taxon>
        <taxon>Hexapoda</taxon>
        <taxon>Insecta</taxon>
        <taxon>Pterygota</taxon>
        <taxon>Neoptera</taxon>
        <taxon>Polyneoptera</taxon>
        <taxon>Phasmatodea</taxon>
        <taxon>Timematodea</taxon>
        <taxon>Timematoidea</taxon>
        <taxon>Timematidae</taxon>
        <taxon>Timema</taxon>
    </lineage>
</organism>
<evidence type="ECO:0000313" key="16">
    <source>
        <dbReference type="EMBL" id="CAD7256510.1"/>
    </source>
</evidence>